<feature type="domain" description="2EXR" evidence="1">
    <location>
        <begin position="95"/>
        <end position="170"/>
    </location>
</feature>
<evidence type="ECO:0000313" key="2">
    <source>
        <dbReference type="EMBL" id="EKD13250.1"/>
    </source>
</evidence>
<evidence type="ECO:0000259" key="1">
    <source>
        <dbReference type="Pfam" id="PF20150"/>
    </source>
</evidence>
<dbReference type="EMBL" id="JH921451">
    <property type="protein sequence ID" value="EKD13250.1"/>
    <property type="molecule type" value="Genomic_DNA"/>
</dbReference>
<name>K1W7Y9_MARBU</name>
<dbReference type="AlphaFoldDB" id="K1W7Y9"/>
<dbReference type="Proteomes" id="UP000006753">
    <property type="component" value="Unassembled WGS sequence"/>
</dbReference>
<dbReference type="InParanoid" id="K1W7Y9"/>
<dbReference type="GeneID" id="18764628"/>
<sequence length="457" mass="52649">MLISTEETSIQDSAEREFPRLIPHPPILHPSSPGAILEPPFSTSDYIITDKPSFYNPDGSIVQGDFSPPHRYSFVDRSNPSRPHHFKYIEREEEFLLFRLLPTELRLKIWFFALPGPRTLYLSSLGRISFTSYLSIIKPIDESFRSNRSLGQLRLVCQESKNLFDNMYRRIPIHIPGMGFRWNRTAMSDYHSDISNGFDINGTHSYIDEKRDTLIIDPRVILYAKIKSLIDLSRVSHLAIAHYMVTYGLTKDEPFANPQKIIEKLNQWCPNLKTLTVLWTNRGFDIEIPNTKSILHFLEIGDDFTSLQLESIDYQVIFNGFDPLVGRTQKLRQIKSWAGRTQEELRAAIDSSGKKSRLKIKTCMLAKIEGPCYYPQHKWPNTITYLLPKAPRFSNVCYWTEEPRCDKSGSYFMRLHDLWAQAPCLFDGSIIPLEVDEDPYEGMAAMFAGCNSGGDEE</sequence>
<dbReference type="HOGENOM" id="CLU_598611_0_0_1"/>
<reference evidence="2 3" key="1">
    <citation type="journal article" date="2012" name="BMC Genomics">
        <title>Sequencing the genome of Marssonina brunnea reveals fungus-poplar co-evolution.</title>
        <authorList>
            <person name="Zhu S."/>
            <person name="Cao Y.-Z."/>
            <person name="Jiang C."/>
            <person name="Tan B.-Y."/>
            <person name="Wang Z."/>
            <person name="Feng S."/>
            <person name="Zhang L."/>
            <person name="Su X.-H."/>
            <person name="Brejova B."/>
            <person name="Vinar T."/>
            <person name="Xu M."/>
            <person name="Wang M.-X."/>
            <person name="Zhang S.-G."/>
            <person name="Huang M.-R."/>
            <person name="Wu R."/>
            <person name="Zhou Y."/>
        </authorList>
    </citation>
    <scope>NUCLEOTIDE SEQUENCE [LARGE SCALE GENOMIC DNA]</scope>
    <source>
        <strain evidence="2 3">MB_m1</strain>
    </source>
</reference>
<protein>
    <recommendedName>
        <fullName evidence="1">2EXR domain-containing protein</fullName>
    </recommendedName>
</protein>
<gene>
    <name evidence="2" type="ORF">MBM_08693</name>
</gene>
<accession>K1W7Y9</accession>
<dbReference type="KEGG" id="mbe:MBM_08693"/>
<dbReference type="OrthoDB" id="3540592at2759"/>
<proteinExistence type="predicted"/>
<dbReference type="InterPro" id="IPR045518">
    <property type="entry name" value="2EXR"/>
</dbReference>
<keyword evidence="3" id="KW-1185">Reference proteome</keyword>
<dbReference type="Pfam" id="PF20150">
    <property type="entry name" value="2EXR"/>
    <property type="match status" value="1"/>
</dbReference>
<evidence type="ECO:0000313" key="3">
    <source>
        <dbReference type="Proteomes" id="UP000006753"/>
    </source>
</evidence>
<dbReference type="RefSeq" id="XP_007296582.1">
    <property type="nucleotide sequence ID" value="XM_007296520.1"/>
</dbReference>
<organism evidence="2 3">
    <name type="scientific">Marssonina brunnea f. sp. multigermtubi (strain MB_m1)</name>
    <name type="common">Marssonina leaf spot fungus</name>
    <dbReference type="NCBI Taxonomy" id="1072389"/>
    <lineage>
        <taxon>Eukaryota</taxon>
        <taxon>Fungi</taxon>
        <taxon>Dikarya</taxon>
        <taxon>Ascomycota</taxon>
        <taxon>Pezizomycotina</taxon>
        <taxon>Leotiomycetes</taxon>
        <taxon>Helotiales</taxon>
        <taxon>Drepanopezizaceae</taxon>
        <taxon>Drepanopeziza</taxon>
    </lineage>
</organism>